<dbReference type="GO" id="GO:0061630">
    <property type="term" value="F:ubiquitin protein ligase activity"/>
    <property type="evidence" value="ECO:0007669"/>
    <property type="project" value="UniProtKB-EC"/>
</dbReference>
<dbReference type="EC" id="2.3.2.27" evidence="1"/>
<keyword evidence="1" id="KW-0012">Acyltransferase</keyword>
<gene>
    <name evidence="1" type="ORF">MCOR_51026</name>
</gene>
<evidence type="ECO:0000313" key="2">
    <source>
        <dbReference type="Proteomes" id="UP000507470"/>
    </source>
</evidence>
<dbReference type="Proteomes" id="UP000507470">
    <property type="component" value="Unassembled WGS sequence"/>
</dbReference>
<name>A0A6J8EF67_MYTCO</name>
<dbReference type="Gene3D" id="2.120.10.30">
    <property type="entry name" value="TolB, C-terminal domain"/>
    <property type="match status" value="1"/>
</dbReference>
<sequence length="237" mass="26869">MYTLDIFVYDMAFLPSGDLLLSTKESNLQIISYSSSKVGQTRYSVTPLIILAVHVTRDHKILVGARENQPKSFPVNGPRQVIMMNMDGKKDEVYQTDNKGKLIFTVPFRITTDNDNSIYVIDTVDEKRRGRIITLDKTNGVRWIYIGHPDINKEQTFKPEDFVATKSDNIVVTDKDNHMIHILNTSGQCIHYLNTKDQLGIHLSNCVDIDNTGTLYIGCSTYNSEPDEAKIYTVQVS</sequence>
<dbReference type="AlphaFoldDB" id="A0A6J8EF67"/>
<evidence type="ECO:0000313" key="1">
    <source>
        <dbReference type="EMBL" id="CAC5418603.1"/>
    </source>
</evidence>
<keyword evidence="1" id="KW-0808">Transferase</keyword>
<proteinExistence type="predicted"/>
<dbReference type="SUPFAM" id="SSF63829">
    <property type="entry name" value="Calcium-dependent phosphotriesterase"/>
    <property type="match status" value="1"/>
</dbReference>
<organism evidence="1 2">
    <name type="scientific">Mytilus coruscus</name>
    <name type="common">Sea mussel</name>
    <dbReference type="NCBI Taxonomy" id="42192"/>
    <lineage>
        <taxon>Eukaryota</taxon>
        <taxon>Metazoa</taxon>
        <taxon>Spiralia</taxon>
        <taxon>Lophotrochozoa</taxon>
        <taxon>Mollusca</taxon>
        <taxon>Bivalvia</taxon>
        <taxon>Autobranchia</taxon>
        <taxon>Pteriomorphia</taxon>
        <taxon>Mytilida</taxon>
        <taxon>Mytiloidea</taxon>
        <taxon>Mytilidae</taxon>
        <taxon>Mytilinae</taxon>
        <taxon>Mytilus</taxon>
    </lineage>
</organism>
<dbReference type="OrthoDB" id="6115392at2759"/>
<keyword evidence="2" id="KW-1185">Reference proteome</keyword>
<accession>A0A6J8EF67</accession>
<protein>
    <submittedName>
        <fullName evidence="1">TRIM71</fullName>
        <ecNumber evidence="1">2.3.2.27</ecNumber>
    </submittedName>
</protein>
<dbReference type="InterPro" id="IPR011042">
    <property type="entry name" value="6-blade_b-propeller_TolB-like"/>
</dbReference>
<reference evidence="1 2" key="1">
    <citation type="submission" date="2020-06" db="EMBL/GenBank/DDBJ databases">
        <authorList>
            <person name="Li R."/>
            <person name="Bekaert M."/>
        </authorList>
    </citation>
    <scope>NUCLEOTIDE SEQUENCE [LARGE SCALE GENOMIC DNA]</scope>
    <source>
        <strain evidence="2">wild</strain>
    </source>
</reference>
<dbReference type="EMBL" id="CACVKT020008931">
    <property type="protein sequence ID" value="CAC5418603.1"/>
    <property type="molecule type" value="Genomic_DNA"/>
</dbReference>